<dbReference type="SMART" id="SM00287">
    <property type="entry name" value="SH3b"/>
    <property type="match status" value="1"/>
</dbReference>
<feature type="transmembrane region" description="Helical" evidence="1">
    <location>
        <begin position="128"/>
        <end position="149"/>
    </location>
</feature>
<keyword evidence="1" id="KW-0472">Membrane</keyword>
<feature type="transmembrane region" description="Helical" evidence="1">
    <location>
        <begin position="199"/>
        <end position="217"/>
    </location>
</feature>
<comment type="caution">
    <text evidence="3">The sequence shown here is derived from an EMBL/GenBank/DDBJ whole genome shotgun (WGS) entry which is preliminary data.</text>
</comment>
<feature type="transmembrane region" description="Helical" evidence="1">
    <location>
        <begin position="12"/>
        <end position="30"/>
    </location>
</feature>
<evidence type="ECO:0000256" key="1">
    <source>
        <dbReference type="SAM" id="Phobius"/>
    </source>
</evidence>
<organism evidence="3">
    <name type="scientific">Desulfofervidus auxilii</name>
    <dbReference type="NCBI Taxonomy" id="1621989"/>
    <lineage>
        <taxon>Bacteria</taxon>
        <taxon>Pseudomonadati</taxon>
        <taxon>Thermodesulfobacteriota</taxon>
        <taxon>Candidatus Desulfofervidia</taxon>
        <taxon>Candidatus Desulfofervidales</taxon>
        <taxon>Candidatus Desulfofervidaceae</taxon>
        <taxon>Candidatus Desulfofervidus</taxon>
    </lineage>
</organism>
<name>A0A7V1N2J6_DESA2</name>
<keyword evidence="1" id="KW-0812">Transmembrane</keyword>
<dbReference type="AlphaFoldDB" id="A0A7V1N2J6"/>
<sequence>MLSKRIKIKPIGLSVILICFFLLVFSFGCAQTRYIKNRTPPPNLGLKMKKSSFELVINHIITPNGPGSWVKDAPWVEYVVTARNLSKKINISVLKFSIIDFRGVYVNSGVNPSQLQNKSEELMEHYKAIGISGAITVAPSVLGSVALSAGSLTAAGAAVALAPVALLAGPASLGYYWLKRTKDRENILAEFNKRRFPEGVILSLGGQVVGSVFFPLIHNPKALVVEIRRGSANIESLKISLEASSYQPETSLVGSSSPPPLPKVVYVLVGTANIRSGPGKQYAVIANACRGDVLSVIGQEGRWYKVRLENEVEGWIAKWITSVDKLTNP</sequence>
<feature type="domain" description="SH3b" evidence="2">
    <location>
        <begin position="262"/>
        <end position="324"/>
    </location>
</feature>
<dbReference type="PROSITE" id="PS51257">
    <property type="entry name" value="PROKAR_LIPOPROTEIN"/>
    <property type="match status" value="1"/>
</dbReference>
<keyword evidence="1" id="KW-1133">Transmembrane helix</keyword>
<accession>A0A7V1N2J6</accession>
<protein>
    <submittedName>
        <fullName evidence="3">SH3 domain-containing protein</fullName>
    </submittedName>
</protein>
<dbReference type="Gene3D" id="2.30.30.40">
    <property type="entry name" value="SH3 Domains"/>
    <property type="match status" value="1"/>
</dbReference>
<proteinExistence type="predicted"/>
<dbReference type="Pfam" id="PF08239">
    <property type="entry name" value="SH3_3"/>
    <property type="match status" value="1"/>
</dbReference>
<dbReference type="PROSITE" id="PS51781">
    <property type="entry name" value="SH3B"/>
    <property type="match status" value="1"/>
</dbReference>
<reference evidence="3" key="1">
    <citation type="journal article" date="2020" name="mSystems">
        <title>Genome- and Community-Level Interaction Insights into Carbon Utilization and Element Cycling Functions of Hydrothermarchaeota in Hydrothermal Sediment.</title>
        <authorList>
            <person name="Zhou Z."/>
            <person name="Liu Y."/>
            <person name="Xu W."/>
            <person name="Pan J."/>
            <person name="Luo Z.H."/>
            <person name="Li M."/>
        </authorList>
    </citation>
    <scope>NUCLEOTIDE SEQUENCE [LARGE SCALE GENOMIC DNA]</scope>
    <source>
        <strain evidence="3">HyVt-45</strain>
    </source>
</reference>
<gene>
    <name evidence="3" type="ORF">ENJ03_03125</name>
</gene>
<dbReference type="InterPro" id="IPR003646">
    <property type="entry name" value="SH3-like_bac-type"/>
</dbReference>
<dbReference type="Proteomes" id="UP000886268">
    <property type="component" value="Unassembled WGS sequence"/>
</dbReference>
<evidence type="ECO:0000313" key="3">
    <source>
        <dbReference type="EMBL" id="HEB74194.1"/>
    </source>
</evidence>
<evidence type="ECO:0000259" key="2">
    <source>
        <dbReference type="PROSITE" id="PS51781"/>
    </source>
</evidence>
<feature type="transmembrane region" description="Helical" evidence="1">
    <location>
        <begin position="155"/>
        <end position="178"/>
    </location>
</feature>
<dbReference type="EMBL" id="DRKW01000180">
    <property type="protein sequence ID" value="HEB74194.1"/>
    <property type="molecule type" value="Genomic_DNA"/>
</dbReference>